<keyword evidence="1" id="KW-0812">Transmembrane</keyword>
<proteinExistence type="predicted"/>
<name>A0A8S5R4V2_9CAUD</name>
<reference evidence="2" key="1">
    <citation type="journal article" date="2021" name="Proc. Natl. Acad. Sci. U.S.A.">
        <title>A Catalog of Tens of Thousands of Viruses from Human Metagenomes Reveals Hidden Associations with Chronic Diseases.</title>
        <authorList>
            <person name="Tisza M.J."/>
            <person name="Buck C.B."/>
        </authorList>
    </citation>
    <scope>NUCLEOTIDE SEQUENCE</scope>
    <source>
        <strain evidence="2">CtxbQ4</strain>
    </source>
</reference>
<feature type="transmembrane region" description="Helical" evidence="1">
    <location>
        <begin position="12"/>
        <end position="32"/>
    </location>
</feature>
<accession>A0A8S5R4V2</accession>
<sequence length="35" mass="3808">MLSPRNKHMTVIFSATIIGMLCISLILLSFAISKG</sequence>
<protein>
    <submittedName>
        <fullName evidence="2">Uncharacterized protein</fullName>
    </submittedName>
</protein>
<dbReference type="EMBL" id="BK015817">
    <property type="protein sequence ID" value="DAE26400.1"/>
    <property type="molecule type" value="Genomic_DNA"/>
</dbReference>
<keyword evidence="1" id="KW-1133">Transmembrane helix</keyword>
<keyword evidence="1" id="KW-0472">Membrane</keyword>
<evidence type="ECO:0000313" key="2">
    <source>
        <dbReference type="EMBL" id="DAE26400.1"/>
    </source>
</evidence>
<evidence type="ECO:0000256" key="1">
    <source>
        <dbReference type="SAM" id="Phobius"/>
    </source>
</evidence>
<organism evidence="2">
    <name type="scientific">Myoviridae sp. ctxbQ4</name>
    <dbReference type="NCBI Taxonomy" id="2827292"/>
    <lineage>
        <taxon>Viruses</taxon>
        <taxon>Duplodnaviria</taxon>
        <taxon>Heunggongvirae</taxon>
        <taxon>Uroviricota</taxon>
        <taxon>Caudoviricetes</taxon>
    </lineage>
</organism>